<accession>Q6K878</accession>
<sequence>MGSRTNLDQDNIMTAYYGELLKTDRQVFETQLEELLQKMASYYRKTRQGIIKQQKFMLPIHAKSKNQLMSGAPLKDIDMWGPRADSTRLDKLPPKPFKESICNGFVSWRIGYRDAIQPWA</sequence>
<proteinExistence type="predicted"/>
<dbReference type="Proteomes" id="UP000000763">
    <property type="component" value="Chromosome 2"/>
</dbReference>
<reference evidence="2" key="1">
    <citation type="submission" date="2001-09" db="EMBL/GenBank/DDBJ databases">
        <title>Oryza sativa nipponbare(GA3) genomic DNA, chromosome 2, BAC clone:OJ1086_G08.</title>
        <authorList>
            <person name="Sasaki T."/>
            <person name="Matsumoto T."/>
            <person name="Yamamoto K."/>
        </authorList>
    </citation>
    <scope>NUCLEOTIDE SEQUENCE</scope>
</reference>
<dbReference type="EMBL" id="AP004212">
    <property type="protein sequence ID" value="BAD21751.1"/>
    <property type="molecule type" value="Genomic_DNA"/>
</dbReference>
<gene>
    <name evidence="2" type="ORF">OJ1086_G08.8</name>
    <name evidence="1" type="ORF">OJ1756_H07.64</name>
</gene>
<dbReference type="AlphaFoldDB" id="Q6K878"/>
<protein>
    <submittedName>
        <fullName evidence="2">Uncharacterized protein</fullName>
    </submittedName>
</protein>
<reference evidence="1" key="2">
    <citation type="submission" date="2001-09" db="EMBL/GenBank/DDBJ databases">
        <title>Oryza sativa nipponbare(GA3) genomic DNA, chromosome 2, BAC clone:OJ1756_H07.</title>
        <authorList>
            <person name="Sasaki T."/>
            <person name="Matsumoto T."/>
            <person name="Yamamoto K."/>
        </authorList>
    </citation>
    <scope>NUCLEOTIDE SEQUENCE</scope>
</reference>
<name>Q6K878_ORYSJ</name>
<organism evidence="2 3">
    <name type="scientific">Oryza sativa subsp. japonica</name>
    <name type="common">Rice</name>
    <dbReference type="NCBI Taxonomy" id="39947"/>
    <lineage>
        <taxon>Eukaryota</taxon>
        <taxon>Viridiplantae</taxon>
        <taxon>Streptophyta</taxon>
        <taxon>Embryophyta</taxon>
        <taxon>Tracheophyta</taxon>
        <taxon>Spermatophyta</taxon>
        <taxon>Magnoliopsida</taxon>
        <taxon>Liliopsida</taxon>
        <taxon>Poales</taxon>
        <taxon>Poaceae</taxon>
        <taxon>BOP clade</taxon>
        <taxon>Oryzoideae</taxon>
        <taxon>Oryzeae</taxon>
        <taxon>Oryzinae</taxon>
        <taxon>Oryza</taxon>
        <taxon>Oryza sativa</taxon>
    </lineage>
</organism>
<reference evidence="3" key="4">
    <citation type="journal article" date="2008" name="Nucleic Acids Res.">
        <title>The rice annotation project database (RAP-DB): 2008 update.</title>
        <authorList>
            <consortium name="The rice annotation project (RAP)"/>
        </authorList>
    </citation>
    <scope>GENOME REANNOTATION</scope>
    <source>
        <strain evidence="3">cv. Nipponbare</strain>
    </source>
</reference>
<dbReference type="EMBL" id="AP004168">
    <property type="protein sequence ID" value="BAD21744.1"/>
    <property type="molecule type" value="Genomic_DNA"/>
</dbReference>
<evidence type="ECO:0000313" key="1">
    <source>
        <dbReference type="EMBL" id="BAD21744.1"/>
    </source>
</evidence>
<evidence type="ECO:0000313" key="2">
    <source>
        <dbReference type="EMBL" id="BAD21751.1"/>
    </source>
</evidence>
<evidence type="ECO:0000313" key="3">
    <source>
        <dbReference type="Proteomes" id="UP000000763"/>
    </source>
</evidence>
<reference evidence="3" key="3">
    <citation type="journal article" date="2005" name="Nature">
        <title>The map-based sequence of the rice genome.</title>
        <authorList>
            <consortium name="International rice genome sequencing project (IRGSP)"/>
            <person name="Matsumoto T."/>
            <person name="Wu J."/>
            <person name="Kanamori H."/>
            <person name="Katayose Y."/>
            <person name="Fujisawa M."/>
            <person name="Namiki N."/>
            <person name="Mizuno H."/>
            <person name="Yamamoto K."/>
            <person name="Antonio B.A."/>
            <person name="Baba T."/>
            <person name="Sakata K."/>
            <person name="Nagamura Y."/>
            <person name="Aoki H."/>
            <person name="Arikawa K."/>
            <person name="Arita K."/>
            <person name="Bito T."/>
            <person name="Chiden Y."/>
            <person name="Fujitsuka N."/>
            <person name="Fukunaka R."/>
            <person name="Hamada M."/>
            <person name="Harada C."/>
            <person name="Hayashi A."/>
            <person name="Hijishita S."/>
            <person name="Honda M."/>
            <person name="Hosokawa S."/>
            <person name="Ichikawa Y."/>
            <person name="Idonuma A."/>
            <person name="Iijima M."/>
            <person name="Ikeda M."/>
            <person name="Ikeno M."/>
            <person name="Ito K."/>
            <person name="Ito S."/>
            <person name="Ito T."/>
            <person name="Ito Y."/>
            <person name="Ito Y."/>
            <person name="Iwabuchi A."/>
            <person name="Kamiya K."/>
            <person name="Karasawa W."/>
            <person name="Kurita K."/>
            <person name="Katagiri S."/>
            <person name="Kikuta A."/>
            <person name="Kobayashi H."/>
            <person name="Kobayashi N."/>
            <person name="Machita K."/>
            <person name="Maehara T."/>
            <person name="Masukawa M."/>
            <person name="Mizubayashi T."/>
            <person name="Mukai Y."/>
            <person name="Nagasaki H."/>
            <person name="Nagata Y."/>
            <person name="Naito S."/>
            <person name="Nakashima M."/>
            <person name="Nakama Y."/>
            <person name="Nakamichi Y."/>
            <person name="Nakamura M."/>
            <person name="Meguro A."/>
            <person name="Negishi M."/>
            <person name="Ohta I."/>
            <person name="Ohta T."/>
            <person name="Okamoto M."/>
            <person name="Ono N."/>
            <person name="Saji S."/>
            <person name="Sakaguchi M."/>
            <person name="Sakai K."/>
            <person name="Shibata M."/>
            <person name="Shimokawa T."/>
            <person name="Song J."/>
            <person name="Takazaki Y."/>
            <person name="Terasawa K."/>
            <person name="Tsugane M."/>
            <person name="Tsuji K."/>
            <person name="Ueda S."/>
            <person name="Waki K."/>
            <person name="Yamagata H."/>
            <person name="Yamamoto M."/>
            <person name="Yamamoto S."/>
            <person name="Yamane H."/>
            <person name="Yoshiki S."/>
            <person name="Yoshihara R."/>
            <person name="Yukawa K."/>
            <person name="Zhong H."/>
            <person name="Yano M."/>
            <person name="Yuan Q."/>
            <person name="Ouyang S."/>
            <person name="Liu J."/>
            <person name="Jones K.M."/>
            <person name="Gansberger K."/>
            <person name="Moffat K."/>
            <person name="Hill J."/>
            <person name="Bera J."/>
            <person name="Fadrosh D."/>
            <person name="Jin S."/>
            <person name="Johri S."/>
            <person name="Kim M."/>
            <person name="Overton L."/>
            <person name="Reardon M."/>
            <person name="Tsitrin T."/>
            <person name="Vuong H."/>
            <person name="Weaver B."/>
            <person name="Ciecko A."/>
            <person name="Tallon L."/>
            <person name="Jackson J."/>
            <person name="Pai G."/>
            <person name="Aken S.V."/>
            <person name="Utterback T."/>
            <person name="Reidmuller S."/>
            <person name="Feldblyum T."/>
            <person name="Hsiao J."/>
            <person name="Zismann V."/>
            <person name="Iobst S."/>
            <person name="de Vazeille A.R."/>
            <person name="Buell C.R."/>
            <person name="Ying K."/>
            <person name="Li Y."/>
            <person name="Lu T."/>
            <person name="Huang Y."/>
            <person name="Zhao Q."/>
            <person name="Feng Q."/>
            <person name="Zhang L."/>
            <person name="Zhu J."/>
            <person name="Weng Q."/>
            <person name="Mu J."/>
            <person name="Lu Y."/>
            <person name="Fan D."/>
            <person name="Liu Y."/>
            <person name="Guan J."/>
            <person name="Zhang Y."/>
            <person name="Yu S."/>
            <person name="Liu X."/>
            <person name="Zhang Y."/>
            <person name="Hong G."/>
            <person name="Han B."/>
            <person name="Choisne N."/>
            <person name="Demange N."/>
            <person name="Orjeda G."/>
            <person name="Samain S."/>
            <person name="Cattolico L."/>
            <person name="Pelletier E."/>
            <person name="Couloux A."/>
            <person name="Segurens B."/>
            <person name="Wincker P."/>
            <person name="D'Hont A."/>
            <person name="Scarpelli C."/>
            <person name="Weissenbach J."/>
            <person name="Salanoubat M."/>
            <person name="Quetier F."/>
            <person name="Yu Y."/>
            <person name="Kim H.R."/>
            <person name="Rambo T."/>
            <person name="Currie J."/>
            <person name="Collura K."/>
            <person name="Luo M."/>
            <person name="Yang T."/>
            <person name="Ammiraju J.S.S."/>
            <person name="Engler F."/>
            <person name="Soderlund C."/>
            <person name="Wing R.A."/>
            <person name="Palmer L.E."/>
            <person name="de la Bastide M."/>
            <person name="Spiegel L."/>
            <person name="Nascimento L."/>
            <person name="Zutavern T."/>
            <person name="O'Shaughnessy A."/>
            <person name="Dike S."/>
            <person name="Dedhia N."/>
            <person name="Preston R."/>
            <person name="Balija V."/>
            <person name="McCombie W.R."/>
            <person name="Chow T."/>
            <person name="Chen H."/>
            <person name="Chung M."/>
            <person name="Chen C."/>
            <person name="Shaw J."/>
            <person name="Wu H."/>
            <person name="Hsiao K."/>
            <person name="Chao Y."/>
            <person name="Chu M."/>
            <person name="Cheng C."/>
            <person name="Hour A."/>
            <person name="Lee P."/>
            <person name="Lin S."/>
            <person name="Lin Y."/>
            <person name="Liou J."/>
            <person name="Liu S."/>
            <person name="Hsing Y."/>
            <person name="Raghuvanshi S."/>
            <person name="Mohanty A."/>
            <person name="Bharti A.K."/>
            <person name="Gaur A."/>
            <person name="Gupta V."/>
            <person name="Kumar D."/>
            <person name="Ravi V."/>
            <person name="Vij S."/>
            <person name="Kapur A."/>
            <person name="Khurana P."/>
            <person name="Khurana P."/>
            <person name="Khurana J.P."/>
            <person name="Tyagi A.K."/>
            <person name="Gaikwad K."/>
            <person name="Singh A."/>
            <person name="Dalal V."/>
            <person name="Srivastava S."/>
            <person name="Dixit A."/>
            <person name="Pal A.K."/>
            <person name="Ghazi I.A."/>
            <person name="Yadav M."/>
            <person name="Pandit A."/>
            <person name="Bhargava A."/>
            <person name="Sureshbabu K."/>
            <person name="Batra K."/>
            <person name="Sharma T.R."/>
            <person name="Mohapatra T."/>
            <person name="Singh N.K."/>
            <person name="Messing J."/>
            <person name="Nelson A.B."/>
            <person name="Fuks G."/>
            <person name="Kavchok S."/>
            <person name="Keizer G."/>
            <person name="Linton E."/>
            <person name="Llaca V."/>
            <person name="Song R."/>
            <person name="Tanyolac B."/>
            <person name="Young S."/>
            <person name="Ho-Il K."/>
            <person name="Hahn J.H."/>
            <person name="Sangsakoo G."/>
            <person name="Vanavichit A."/>
            <person name="de Mattos Luiz.A.T."/>
            <person name="Zimmer P.D."/>
            <person name="Malone G."/>
            <person name="Dellagostin O."/>
            <person name="de Oliveira A.C."/>
            <person name="Bevan M."/>
            <person name="Bancroft I."/>
            <person name="Minx P."/>
            <person name="Cordum H."/>
            <person name="Wilson R."/>
            <person name="Cheng Z."/>
            <person name="Jin W."/>
            <person name="Jiang J."/>
            <person name="Leong S.A."/>
            <person name="Iwama H."/>
            <person name="Gojobori T."/>
            <person name="Itoh T."/>
            <person name="Niimura Y."/>
            <person name="Fujii Y."/>
            <person name="Habara T."/>
            <person name="Sakai H."/>
            <person name="Sato Y."/>
            <person name="Wilson G."/>
            <person name="Kumar K."/>
            <person name="McCouch S."/>
            <person name="Juretic N."/>
            <person name="Hoen D."/>
            <person name="Wright S."/>
            <person name="Bruskiewich R."/>
            <person name="Bureau T."/>
            <person name="Miyao A."/>
            <person name="Hirochika H."/>
            <person name="Nishikawa T."/>
            <person name="Kadowaki K."/>
            <person name="Sugiura M."/>
            <person name="Burr B."/>
            <person name="Sasaki T."/>
        </authorList>
    </citation>
    <scope>NUCLEOTIDE SEQUENCE [LARGE SCALE GENOMIC DNA]</scope>
    <source>
        <strain evidence="3">cv. Nipponbare</strain>
    </source>
</reference>